<accession>A0AAE0HU63</accession>
<protein>
    <submittedName>
        <fullName evidence="2">Uncharacterized protein</fullName>
    </submittedName>
</protein>
<dbReference type="PANTHER" id="PTHR35896:SF3">
    <property type="entry name" value="MAJOR FACILITATOR SUPERFAMILY TRANSPORTER"/>
    <property type="match status" value="1"/>
</dbReference>
<evidence type="ECO:0000256" key="1">
    <source>
        <dbReference type="SAM" id="Phobius"/>
    </source>
</evidence>
<dbReference type="Proteomes" id="UP001283341">
    <property type="component" value="Unassembled WGS sequence"/>
</dbReference>
<name>A0AAE0HU63_9PEZI</name>
<sequence>MYLSWLKALRRRWGTAEPEEGGVEDTDGAGNALLTDKQYEVDGHNKCFFHDNNMKPSICCRDGSLRVPKAPHITRLSSLLRYGLGAALLFGATIIAWTMAKPWPTNLRESIMTTDGKSFPSGQLTWSHHFEPVPCGTSPEEALARGCHFDVIATAWLPPRCIDQDLVAEFEAAYPWRYFRNPDGTDPYPDGHDALGSQNTTIWTTKRWHVAHCLYMWRKLNRALVRGRMTDGETITQWHTDHYDKEKRN</sequence>
<evidence type="ECO:0000313" key="2">
    <source>
        <dbReference type="EMBL" id="KAK3312968.1"/>
    </source>
</evidence>
<feature type="transmembrane region" description="Helical" evidence="1">
    <location>
        <begin position="79"/>
        <end position="100"/>
    </location>
</feature>
<dbReference type="EMBL" id="JAUEDM010000008">
    <property type="protein sequence ID" value="KAK3312968.1"/>
    <property type="molecule type" value="Genomic_DNA"/>
</dbReference>
<proteinExistence type="predicted"/>
<keyword evidence="1" id="KW-0472">Membrane</keyword>
<organism evidence="2 3">
    <name type="scientific">Apodospora peruviana</name>
    <dbReference type="NCBI Taxonomy" id="516989"/>
    <lineage>
        <taxon>Eukaryota</taxon>
        <taxon>Fungi</taxon>
        <taxon>Dikarya</taxon>
        <taxon>Ascomycota</taxon>
        <taxon>Pezizomycotina</taxon>
        <taxon>Sordariomycetes</taxon>
        <taxon>Sordariomycetidae</taxon>
        <taxon>Sordariales</taxon>
        <taxon>Lasiosphaeriaceae</taxon>
        <taxon>Apodospora</taxon>
    </lineage>
</organism>
<dbReference type="PANTHER" id="PTHR35896">
    <property type="entry name" value="IG-LIKE DOMAIN-CONTAINING PROTEIN"/>
    <property type="match status" value="1"/>
</dbReference>
<gene>
    <name evidence="2" type="ORF">B0H66DRAFT_644100</name>
</gene>
<reference evidence="2" key="2">
    <citation type="submission" date="2023-06" db="EMBL/GenBank/DDBJ databases">
        <authorList>
            <consortium name="Lawrence Berkeley National Laboratory"/>
            <person name="Haridas S."/>
            <person name="Hensen N."/>
            <person name="Bonometti L."/>
            <person name="Westerberg I."/>
            <person name="Brannstrom I.O."/>
            <person name="Guillou S."/>
            <person name="Cros-Aarteil S."/>
            <person name="Calhoun S."/>
            <person name="Kuo A."/>
            <person name="Mondo S."/>
            <person name="Pangilinan J."/>
            <person name="Riley R."/>
            <person name="Labutti K."/>
            <person name="Andreopoulos B."/>
            <person name="Lipzen A."/>
            <person name="Chen C."/>
            <person name="Yanf M."/>
            <person name="Daum C."/>
            <person name="Ng V."/>
            <person name="Clum A."/>
            <person name="Steindorff A."/>
            <person name="Ohm R."/>
            <person name="Martin F."/>
            <person name="Silar P."/>
            <person name="Natvig D."/>
            <person name="Lalanne C."/>
            <person name="Gautier V."/>
            <person name="Ament-Velasquez S.L."/>
            <person name="Kruys A."/>
            <person name="Hutchinson M.I."/>
            <person name="Powell A.J."/>
            <person name="Barry K."/>
            <person name="Miller A.N."/>
            <person name="Grigoriev I.V."/>
            <person name="Debuchy R."/>
            <person name="Gladieux P."/>
            <person name="Thoren M.H."/>
            <person name="Johannesson H."/>
        </authorList>
    </citation>
    <scope>NUCLEOTIDE SEQUENCE</scope>
    <source>
        <strain evidence="2">CBS 118394</strain>
    </source>
</reference>
<reference evidence="2" key="1">
    <citation type="journal article" date="2023" name="Mol. Phylogenet. Evol.">
        <title>Genome-scale phylogeny and comparative genomics of the fungal order Sordariales.</title>
        <authorList>
            <person name="Hensen N."/>
            <person name="Bonometti L."/>
            <person name="Westerberg I."/>
            <person name="Brannstrom I.O."/>
            <person name="Guillou S."/>
            <person name="Cros-Aarteil S."/>
            <person name="Calhoun S."/>
            <person name="Haridas S."/>
            <person name="Kuo A."/>
            <person name="Mondo S."/>
            <person name="Pangilinan J."/>
            <person name="Riley R."/>
            <person name="LaButti K."/>
            <person name="Andreopoulos B."/>
            <person name="Lipzen A."/>
            <person name="Chen C."/>
            <person name="Yan M."/>
            <person name="Daum C."/>
            <person name="Ng V."/>
            <person name="Clum A."/>
            <person name="Steindorff A."/>
            <person name="Ohm R.A."/>
            <person name="Martin F."/>
            <person name="Silar P."/>
            <person name="Natvig D.O."/>
            <person name="Lalanne C."/>
            <person name="Gautier V."/>
            <person name="Ament-Velasquez S.L."/>
            <person name="Kruys A."/>
            <person name="Hutchinson M.I."/>
            <person name="Powell A.J."/>
            <person name="Barry K."/>
            <person name="Miller A.N."/>
            <person name="Grigoriev I.V."/>
            <person name="Debuchy R."/>
            <person name="Gladieux P."/>
            <person name="Hiltunen Thoren M."/>
            <person name="Johannesson H."/>
        </authorList>
    </citation>
    <scope>NUCLEOTIDE SEQUENCE</scope>
    <source>
        <strain evidence="2">CBS 118394</strain>
    </source>
</reference>
<keyword evidence="1" id="KW-0812">Transmembrane</keyword>
<dbReference type="InterPro" id="IPR053008">
    <property type="entry name" value="Phomopsin_biosynth_assoc"/>
</dbReference>
<comment type="caution">
    <text evidence="2">The sequence shown here is derived from an EMBL/GenBank/DDBJ whole genome shotgun (WGS) entry which is preliminary data.</text>
</comment>
<evidence type="ECO:0000313" key="3">
    <source>
        <dbReference type="Proteomes" id="UP001283341"/>
    </source>
</evidence>
<keyword evidence="3" id="KW-1185">Reference proteome</keyword>
<keyword evidence="1" id="KW-1133">Transmembrane helix</keyword>
<dbReference type="AlphaFoldDB" id="A0AAE0HU63"/>